<dbReference type="Proteomes" id="UP000595897">
    <property type="component" value="Chromosome"/>
</dbReference>
<reference evidence="2 3" key="1">
    <citation type="submission" date="2020-11" db="EMBL/GenBank/DDBJ databases">
        <title>Draft genome sequencing of a Lachnospiraceae strain isolated from anoxic soil subjected to BSD treatment.</title>
        <authorList>
            <person name="Uek A."/>
            <person name="Tonouchi A."/>
        </authorList>
    </citation>
    <scope>NUCLEOTIDE SEQUENCE [LARGE SCALE GENOMIC DNA]</scope>
    <source>
        <strain evidence="2 3">TB5</strain>
    </source>
</reference>
<feature type="domain" description="DUF5716" evidence="1">
    <location>
        <begin position="123"/>
        <end position="422"/>
    </location>
</feature>
<dbReference type="InterPro" id="IPR043770">
    <property type="entry name" value="DUF5716_C"/>
</dbReference>
<keyword evidence="3" id="KW-1185">Reference proteome</keyword>
<proteinExistence type="predicted"/>
<gene>
    <name evidence="2" type="ORF">bsdtb5_13150</name>
</gene>
<sequence length="423" mass="49508">MSEERNLIVGFDLCDDYSQISCFNMKTFEPESICYEGEEDECLIPTILAVRKNSYDWYYGKEAIQLVRKEEAIKIDHILKQLREKKEIMIGDTKLDGVSLLEKFFRKSLSLLKLKYPNQTIDQLVITVEKLEKNIIKSIYKALEGLSIMRDRVYIQCHQDSFAYYTLYQSKELFMNDVGVFDFSKAGLSYYQLKIDRKKEKQIVTIAKKDCSDILSYEMIERQNDMESLNYIFQNVAKNILYKQVVSTLFFTGVGFEEQWADEVMKQLGVGRRIFKGQNLYAKGACYAARSNKEPDRLKDYLILTEEMITSSISILAYYDAKVSEILLAKIATPWYEVKEQFYLVLDDKEEIELIIKDRNKSDPTVVMMNLDGIANRPKRMTKVYVTVRFLDKYTCVIQVKDEGFGEFYPSTNRIWEKTINLA</sequence>
<dbReference type="KEGG" id="ahb:bsdtb5_13150"/>
<dbReference type="EMBL" id="AP024169">
    <property type="protein sequence ID" value="BCN30020.1"/>
    <property type="molecule type" value="Genomic_DNA"/>
</dbReference>
<dbReference type="RefSeq" id="WP_271715271.1">
    <property type="nucleotide sequence ID" value="NZ_AP024169.1"/>
</dbReference>
<protein>
    <recommendedName>
        <fullName evidence="1">DUF5716 domain-containing protein</fullName>
    </recommendedName>
</protein>
<dbReference type="AlphaFoldDB" id="A0A7R7EJV1"/>
<evidence type="ECO:0000313" key="3">
    <source>
        <dbReference type="Proteomes" id="UP000595897"/>
    </source>
</evidence>
<evidence type="ECO:0000313" key="2">
    <source>
        <dbReference type="EMBL" id="BCN30020.1"/>
    </source>
</evidence>
<dbReference type="Pfam" id="PF18980">
    <property type="entry name" value="DUF5716_C"/>
    <property type="match status" value="1"/>
</dbReference>
<organism evidence="2 3">
    <name type="scientific">Anaeromicropila herbilytica</name>
    <dbReference type="NCBI Taxonomy" id="2785025"/>
    <lineage>
        <taxon>Bacteria</taxon>
        <taxon>Bacillati</taxon>
        <taxon>Bacillota</taxon>
        <taxon>Clostridia</taxon>
        <taxon>Lachnospirales</taxon>
        <taxon>Lachnospiraceae</taxon>
        <taxon>Anaeromicropila</taxon>
    </lineage>
</organism>
<evidence type="ECO:0000259" key="1">
    <source>
        <dbReference type="Pfam" id="PF18980"/>
    </source>
</evidence>
<accession>A0A7R7EJV1</accession>
<name>A0A7R7EJV1_9FIRM</name>